<keyword evidence="2" id="KW-0732">Signal</keyword>
<dbReference type="PANTHER" id="PTHR47566">
    <property type="match status" value="1"/>
</dbReference>
<dbReference type="EMBL" id="FRBX01000002">
    <property type="protein sequence ID" value="SHM02488.1"/>
    <property type="molecule type" value="Genomic_DNA"/>
</dbReference>
<gene>
    <name evidence="5" type="ORF">B0A72_06125</name>
    <name evidence="6" type="ORF">SAMN05444387_1731</name>
</gene>
<dbReference type="InterPro" id="IPR052574">
    <property type="entry name" value="CDIRP"/>
</dbReference>
<dbReference type="NCBIfam" id="TIGR04183">
    <property type="entry name" value="Por_Secre_tail"/>
    <property type="match status" value="1"/>
</dbReference>
<dbReference type="SUPFAM" id="SSF52058">
    <property type="entry name" value="L domain-like"/>
    <property type="match status" value="7"/>
</dbReference>
<dbReference type="GO" id="GO:0035591">
    <property type="term" value="F:signaling adaptor activity"/>
    <property type="evidence" value="ECO:0007669"/>
    <property type="project" value="TreeGrafter"/>
</dbReference>
<dbReference type="SMART" id="SM00365">
    <property type="entry name" value="LRR_SD22"/>
    <property type="match status" value="8"/>
</dbReference>
<dbReference type="Proteomes" id="UP000184216">
    <property type="component" value="Unassembled WGS sequence"/>
</dbReference>
<keyword evidence="7" id="KW-1185">Reference proteome</keyword>
<dbReference type="Gene3D" id="3.80.10.10">
    <property type="entry name" value="Ribonuclease Inhibitor"/>
    <property type="match status" value="7"/>
</dbReference>
<dbReference type="RefSeq" id="WP_073394564.1">
    <property type="nucleotide sequence ID" value="NZ_FRBX01000002.1"/>
</dbReference>
<dbReference type="Pfam" id="PF18962">
    <property type="entry name" value="Por_Secre_tail"/>
    <property type="match status" value="1"/>
</dbReference>
<proteinExistence type="predicted"/>
<dbReference type="PANTHER" id="PTHR47566:SF1">
    <property type="entry name" value="PROTEIN NUD1"/>
    <property type="match status" value="1"/>
</dbReference>
<organism evidence="5 8">
    <name type="scientific">Flavobacterium pectinovorum</name>
    <dbReference type="NCBI Taxonomy" id="29533"/>
    <lineage>
        <taxon>Bacteria</taxon>
        <taxon>Pseudomonadati</taxon>
        <taxon>Bacteroidota</taxon>
        <taxon>Flavobacteriia</taxon>
        <taxon>Flavobacteriales</taxon>
        <taxon>Flavobacteriaceae</taxon>
        <taxon>Flavobacterium</taxon>
    </lineage>
</organism>
<dbReference type="InterPro" id="IPR026444">
    <property type="entry name" value="Secre_tail"/>
</dbReference>
<evidence type="ECO:0000256" key="1">
    <source>
        <dbReference type="ARBA" id="ARBA00022614"/>
    </source>
</evidence>
<name>A0AB36P2N6_9FLAO</name>
<keyword evidence="3" id="KW-0677">Repeat</keyword>
<evidence type="ECO:0000259" key="4">
    <source>
        <dbReference type="Pfam" id="PF18962"/>
    </source>
</evidence>
<dbReference type="Pfam" id="PF12799">
    <property type="entry name" value="LRR_4"/>
    <property type="match status" value="1"/>
</dbReference>
<feature type="domain" description="Secretion system C-terminal sorting" evidence="4">
    <location>
        <begin position="1749"/>
        <end position="1819"/>
    </location>
</feature>
<dbReference type="InterPro" id="IPR032675">
    <property type="entry name" value="LRR_dom_sf"/>
</dbReference>
<reference evidence="5 8" key="1">
    <citation type="submission" date="2016-11" db="EMBL/GenBank/DDBJ databases">
        <title>Whole genomes of Flavobacteriaceae.</title>
        <authorList>
            <person name="Stine C."/>
            <person name="Li C."/>
            <person name="Tadesse D."/>
        </authorList>
    </citation>
    <scope>NUCLEOTIDE SEQUENCE [LARGE SCALE GENOMIC DNA]</scope>
    <source>
        <strain evidence="5 8">ATCC 19366</strain>
    </source>
</reference>
<evidence type="ECO:0000313" key="5">
    <source>
        <dbReference type="EMBL" id="OXB05597.1"/>
    </source>
</evidence>
<comment type="caution">
    <text evidence="5">The sequence shown here is derived from an EMBL/GenBank/DDBJ whole genome shotgun (WGS) entry which is preliminary data.</text>
</comment>
<evidence type="ECO:0000256" key="3">
    <source>
        <dbReference type="ARBA" id="ARBA00022737"/>
    </source>
</evidence>
<evidence type="ECO:0000313" key="6">
    <source>
        <dbReference type="EMBL" id="SHM02488.1"/>
    </source>
</evidence>
<dbReference type="EMBL" id="MUHB01000007">
    <property type="protein sequence ID" value="OXB05597.1"/>
    <property type="molecule type" value="Genomic_DNA"/>
</dbReference>
<protein>
    <submittedName>
        <fullName evidence="6">Por secretion system C-terminal sorting domain-containing protein</fullName>
    </submittedName>
</protein>
<sequence length="1820" mass="199767">MRKTLLLILFLFLSNFSIYAQYTLIPDINFEKKLISSGIDSGVTDGQVLTSKISKLTVLDVHNSSITDLTGIQDFVSLVTLSCAENNVTTLDITKLTALTSLSASSNKLTTIDLSKNINLNWLDLQKNELVSLDVTSNTALKTFYFGTNKITSIDISKNVLLTDVYSSFSPITSLDVTSNTALKSLICSNPTLTALDLSKNKELITFDCSGSRIKSIDISNCPKLTSFKCNDVSSLTSLNLKNGNNVNFTIFDIRRDYGLSCVQVDDPIYSNRYWLSLKEATSVFSTNCYGYTAIPDSKFEDKLIAQGIDKDGKNGKVLTFNISRVGSLDIASSSIADLTGIEDFADLQVLYCPSNQLTNLNLSQNLKLFNIDASSNKLTNLDIKNNIALTDLKVDSNELTGLDMSKNLALVNFSSASNQITQLDFSLNSSLKSLNCSNNKLTDLNLKNNNNTILKTIDLRTNPSLSCILVDNKAYSDANWGAKKDASANFNHSTCDLYTLIPDVKFETKLIALGIDSGSIDGKVLTASINTITTLDVSSSSISDLKGIENFTSLKKLICFENSISILDLSQNYDLTYLDCDKNDLIFLNLSKNTLLTDLICSNNNLTSIDVSQNVNLINFDCASNQFLNINVSKNTKLLSFNFNGNQLKSLDISKNTVLTTLDCGGNQFAVLDFSKNTTLINLNCNRNKLEYLNLKNGKNNLLIEPDFKNNPKLACILVDNASYSDTNWADSKESIASYNEVTCSVLIPDSYFEDKLIQLGIDKDGKNGQIAISSVLGVTSLNVASSLISDLTGIQSFKDLNILNCGGNILTTIDLSKNTNLTELSIPSNKLTNLDLSKNTALTKLTCYSNSFTNLDFSSNTALTTLSCDRNKLTSLNVSKNKMLTYLDCSQNQLAALDVTQNTALVNLNCSTNQLTNLNISKNTTLTWFLCNLNKIETLDVSGNLELKQLSCTDNKLKNLDASKNIALTIFECSTNNLESINVKNGNNNKIIRASFGYNPTLNCILVDNAAVATANYVTWKKDKEATYSDTFCDTAFTLIPDSNFEDKLIEYEIDTDGKNGKVLTKSIASITQLFIISSSISDLTGIQDFKSLELLNCEDNKLTSLDVSKNVLLTSLYCGKNKLTTLDVSKNILLNELICGNNQLTNLDLSSNPDMNALRCDNNQLKNLDFTKNTKLGTLYCNSNQLESLNLKNGNNIDLYDTNFTSNPKLTCILVDNAVYSNYNWKTSKDNIAVYSTTPCQAAYTLVPDVNFEKKLIDLGIDTDGINGKVLTSSINTVTTLNVSSAFISDLTGIQSFTNLESLNCSSNKFSTVDLSKNTKLTSLIINNNYGLNQLDLTANTALISLDCNSSYISYLDLSKNKALTFIDCSNNNLVSLNLKNGNNKNLNLNSIFVKNSNLTCIIVDDETYANQKWLDLKDGTANYSLDCINYTLIPDSNFEQKLISLGIDTDGLNGKIATSNISKVTYLDLSNSNIKDLTGIEKFTALTYLDCNFNQISNINVSQNKLLTKLSLHDNQLTSLDVSSNKDLYNLTFSLNQIKTIDLSQNKNLHIVAADRNLLNNIDVSANPAIEILFCGSNNLTTINISNLPNLIALECSLNNISELNVSKNSKLEDLYCYNNQIKALDLRNNPELIHLSASSNQLTTLDLSNNKKLTLAHVIFNPLISLNIQNGNNKNFALPSNTGKKSDSGLYTTFLGLTTLSCIQVDDAAYSNANWSNIKESTTTYANTCKTLGVDDTVFTKATIYPNPTNGEVNISNIILEKANVFNELGQLVKTFSLDPNNTNNTINLSGLPKGVYYIYLINGDVASAKKIIVE</sequence>
<evidence type="ECO:0000313" key="8">
    <source>
        <dbReference type="Proteomes" id="UP000198431"/>
    </source>
</evidence>
<reference evidence="6 7" key="2">
    <citation type="submission" date="2016-11" db="EMBL/GenBank/DDBJ databases">
        <authorList>
            <person name="Varghese N."/>
            <person name="Submissions S."/>
        </authorList>
    </citation>
    <scope>NUCLEOTIDE SEQUENCE [LARGE SCALE GENOMIC DNA]</scope>
    <source>
        <strain evidence="6 7">DSM 6368</strain>
    </source>
</reference>
<evidence type="ECO:0000313" key="7">
    <source>
        <dbReference type="Proteomes" id="UP000184216"/>
    </source>
</evidence>
<keyword evidence="1" id="KW-0433">Leucine-rich repeat</keyword>
<accession>A0AB36P2N6</accession>
<dbReference type="Proteomes" id="UP000198431">
    <property type="component" value="Unassembled WGS sequence"/>
</dbReference>
<evidence type="ECO:0000256" key="2">
    <source>
        <dbReference type="ARBA" id="ARBA00022729"/>
    </source>
</evidence>
<dbReference type="InterPro" id="IPR025875">
    <property type="entry name" value="Leu-rich_rpt_4"/>
</dbReference>